<evidence type="ECO:0000313" key="1">
    <source>
        <dbReference type="EMBL" id="ASN81081.1"/>
    </source>
</evidence>
<organism evidence="1 2">
    <name type="scientific">Deinococcus ficus</name>
    <dbReference type="NCBI Taxonomy" id="317577"/>
    <lineage>
        <taxon>Bacteria</taxon>
        <taxon>Thermotogati</taxon>
        <taxon>Deinococcota</taxon>
        <taxon>Deinococci</taxon>
        <taxon>Deinococcales</taxon>
        <taxon>Deinococcaceae</taxon>
        <taxon>Deinococcus</taxon>
    </lineage>
</organism>
<dbReference type="STRING" id="317577.GCA_000419625_02161"/>
<reference evidence="1 2" key="1">
    <citation type="submission" date="2017-05" db="EMBL/GenBank/DDBJ databases">
        <title>The complete genome sequence of Deinococcus ficus isolated from the rhizosphere of the Ficus religiosa L. in Taiwan.</title>
        <authorList>
            <person name="Wu K.-M."/>
            <person name="Liao T.-L."/>
            <person name="Liu Y.-M."/>
            <person name="Young C.-C."/>
            <person name="Tsai S.-F."/>
        </authorList>
    </citation>
    <scope>NUCLEOTIDE SEQUENCE [LARGE SCALE GENOMIC DNA]</scope>
    <source>
        <strain evidence="1 2">CC-FR2-10</strain>
    </source>
</reference>
<dbReference type="EMBL" id="CP021081">
    <property type="protein sequence ID" value="ASN81081.1"/>
    <property type="molecule type" value="Genomic_DNA"/>
</dbReference>
<name>A0A221SWT8_9DEIO</name>
<dbReference type="RefSeq" id="WP_027461817.1">
    <property type="nucleotide sequence ID" value="NZ_CP021081.1"/>
</dbReference>
<protein>
    <submittedName>
        <fullName evidence="1">Uncharacterized protein</fullName>
    </submittedName>
</protein>
<proteinExistence type="predicted"/>
<evidence type="ECO:0000313" key="2">
    <source>
        <dbReference type="Proteomes" id="UP000259030"/>
    </source>
</evidence>
<dbReference type="AlphaFoldDB" id="A0A221SWT8"/>
<keyword evidence="2" id="KW-1185">Reference proteome</keyword>
<accession>A0A221SWT8</accession>
<dbReference type="Proteomes" id="UP000259030">
    <property type="component" value="Chromosome"/>
</dbReference>
<dbReference type="KEGG" id="dfc:DFI_08770"/>
<gene>
    <name evidence="1" type="ORF">DFI_08770</name>
</gene>
<sequence>MTTEPAVTFPGPKRIPYPGGCVLEPGPYALEYLLKWPADITVNGRVHPNEPVFPFIRALLAEPDKYGLTPGEAQAARDRYVTLAGQALEQEGGDRAWLTRELDR</sequence>